<evidence type="ECO:0000313" key="21">
    <source>
        <dbReference type="Proteomes" id="UP001626537"/>
    </source>
</evidence>
<feature type="domain" description="Peptidase M16 C-terminal" evidence="17">
    <location>
        <begin position="218"/>
        <end position="393"/>
    </location>
</feature>
<evidence type="ECO:0000256" key="9">
    <source>
        <dbReference type="ARBA" id="ARBA00022833"/>
    </source>
</evidence>
<dbReference type="InterPro" id="IPR032632">
    <property type="entry name" value="Peptidase_M16_M"/>
</dbReference>
<name>A0ABZ0I2Y1_9GAMM</name>
<dbReference type="Pfam" id="PF00675">
    <property type="entry name" value="Peptidase_M16"/>
    <property type="match status" value="1"/>
</dbReference>
<comment type="function">
    <text evidence="2">Endopeptidase that degrades small peptides of less than 7 kDa, such as glucagon and insulin.</text>
</comment>
<accession>A0ABZ0I2Y1</accession>
<dbReference type="PANTHER" id="PTHR43690">
    <property type="entry name" value="NARDILYSIN"/>
    <property type="match status" value="1"/>
</dbReference>
<dbReference type="InterPro" id="IPR054734">
    <property type="entry name" value="PqqF-like_C_4"/>
</dbReference>
<feature type="domain" description="Peptidase M16 middle/third" evidence="18">
    <location>
        <begin position="402"/>
        <end position="679"/>
    </location>
</feature>
<evidence type="ECO:0000256" key="11">
    <source>
        <dbReference type="ARBA" id="ARBA00029597"/>
    </source>
</evidence>
<keyword evidence="21" id="KW-1185">Reference proteome</keyword>
<proteinExistence type="inferred from homology"/>
<evidence type="ECO:0000256" key="15">
    <source>
        <dbReference type="SAM" id="SignalP"/>
    </source>
</evidence>
<evidence type="ECO:0000256" key="13">
    <source>
        <dbReference type="ARBA" id="ARBA00033450"/>
    </source>
</evidence>
<keyword evidence="8" id="KW-0378">Hydrolase</keyword>
<protein>
    <recommendedName>
        <fullName evidence="5">Protease 3</fullName>
        <ecNumber evidence="4">3.4.24.55</ecNumber>
    </recommendedName>
    <alternativeName>
        <fullName evidence="13">Pitrilysin</fullName>
    </alternativeName>
    <alternativeName>
        <fullName evidence="12">Protease III</fullName>
    </alternativeName>
    <alternativeName>
        <fullName evidence="11">Protease pi</fullName>
    </alternativeName>
</protein>
<evidence type="ECO:0000259" key="19">
    <source>
        <dbReference type="Pfam" id="PF22456"/>
    </source>
</evidence>
<evidence type="ECO:0000256" key="2">
    <source>
        <dbReference type="ARBA" id="ARBA00002184"/>
    </source>
</evidence>
<dbReference type="InterPro" id="IPR007863">
    <property type="entry name" value="Peptidase_M16_C"/>
</dbReference>
<dbReference type="RefSeq" id="WP_407348060.1">
    <property type="nucleotide sequence ID" value="NZ_CP136864.1"/>
</dbReference>
<keyword evidence="9" id="KW-0862">Zinc</keyword>
<evidence type="ECO:0000256" key="14">
    <source>
        <dbReference type="RuleBase" id="RU004447"/>
    </source>
</evidence>
<feature type="chain" id="PRO_5046173777" description="Protease 3" evidence="15">
    <location>
        <begin position="27"/>
        <end position="958"/>
    </location>
</feature>
<dbReference type="EC" id="3.4.24.55" evidence="4"/>
<evidence type="ECO:0000256" key="7">
    <source>
        <dbReference type="ARBA" id="ARBA00022723"/>
    </source>
</evidence>
<dbReference type="InterPro" id="IPR011765">
    <property type="entry name" value="Pept_M16_N"/>
</dbReference>
<evidence type="ECO:0000259" key="17">
    <source>
        <dbReference type="Pfam" id="PF05193"/>
    </source>
</evidence>
<organism evidence="20 21">
    <name type="scientific">Congregibacter variabilis</name>
    <dbReference type="NCBI Taxonomy" id="3081200"/>
    <lineage>
        <taxon>Bacteria</taxon>
        <taxon>Pseudomonadati</taxon>
        <taxon>Pseudomonadota</taxon>
        <taxon>Gammaproteobacteria</taxon>
        <taxon>Cellvibrionales</taxon>
        <taxon>Halieaceae</taxon>
        <taxon>Congregibacter</taxon>
    </lineage>
</organism>
<evidence type="ECO:0000256" key="3">
    <source>
        <dbReference type="ARBA" id="ARBA00007261"/>
    </source>
</evidence>
<feature type="domain" description="Peptidase M16 N-terminal" evidence="16">
    <location>
        <begin position="58"/>
        <end position="175"/>
    </location>
</feature>
<dbReference type="InterPro" id="IPR011249">
    <property type="entry name" value="Metalloenz_LuxS/M16"/>
</dbReference>
<comment type="similarity">
    <text evidence="3 14">Belongs to the peptidase M16 family.</text>
</comment>
<dbReference type="Pfam" id="PF22456">
    <property type="entry name" value="PqqF-like_C_4"/>
    <property type="match status" value="1"/>
</dbReference>
<gene>
    <name evidence="20" type="ORF">R0135_16745</name>
</gene>
<evidence type="ECO:0000313" key="20">
    <source>
        <dbReference type="EMBL" id="WOJ93411.1"/>
    </source>
</evidence>
<dbReference type="Pfam" id="PF16187">
    <property type="entry name" value="Peptidase_M16_M"/>
    <property type="match status" value="1"/>
</dbReference>
<dbReference type="Pfam" id="PF05193">
    <property type="entry name" value="Peptidase_M16_C"/>
    <property type="match status" value="1"/>
</dbReference>
<keyword evidence="10" id="KW-0482">Metalloprotease</keyword>
<sequence length="958" mass="107079">MQIQIAAARAVQASLFVLVGLLAACASPEPPSSSVTPIQSPNDRFAYRLVTLDNGLKTLLVSNPETPKAAASLDVQVGSGDNPEGRGGLAHFLEHMLFLGTAKYPDAAEYEQFVTEHGGTRNAYTSFEHTNYFFDVDADHLPDALDRFAQFFIAPNFDEAYVDRERNAVEAEYQMGLKSDGRRGLDVLQASMNPEHPFSQFAVGSLESLADRPDASVRDDLLDFYEKHYSADNMRLVILGREPLDALEVMAEEMFSAVPNLNVELEQIDVPLFVDSQLPMLLKVKPQGTLRQLEVNFQIPDYRADYYAKPMSYVSNLVGHEGEGSLLSLLKREGLADGLSSGTGLSWRGGALLSITIALTEKGVADYERVLQAVFAYLDLLRSEDPKEWIYEEQSAVSALAFRFREPSAPMRYVSSLSNSMHYYQDADLLQGPYLMSDFDASMINDALETLTPPRAQVVLTAPEVTTDRESPYYGVNYSQLGPEALMLSRWRTEDVAGLHLPAANPFIAEDVELVTVADDNPALPELRVEQPRKRVWFKQADEFRVPKGAMYVSFRSPLVSAFAEQKAASALYTRMVTDSLREYTYPALLAGLGFNFYNHAQGISMRVSGYNDKQLMLLKELLASIAQQSFDPARFERLRRDMVLELQNTVARRPSSQLMDDMRRALSSGSYDEPELIAALEALDVKALDDYRKAFWDSARAEAMLYGNYPSSDVQVMSETLDAVLRDGDGEPALGPQVLRIAERESLELHSQIEHNDTVVAWYLQGAGQSWSDRALVALTAQITESGFFQQLRTEQQLGYIVSSFPWAQYDVPGLLLLIQSPSHSAAHVFDAMQEFLVGTLNDITQEQFQRHRQALINATLKPHENLQERAEFYWQSIATRQWMFDSPEQMAAAVESISYEDWQQAYRELFLDAPRSLLALSPGAKGVTPESDSEVFASPEALRHGRETYAVDLSPL</sequence>
<dbReference type="EMBL" id="CP136864">
    <property type="protein sequence ID" value="WOJ93411.1"/>
    <property type="molecule type" value="Genomic_DNA"/>
</dbReference>
<dbReference type="PROSITE" id="PS00143">
    <property type="entry name" value="INSULINASE"/>
    <property type="match status" value="1"/>
</dbReference>
<evidence type="ECO:0000259" key="18">
    <source>
        <dbReference type="Pfam" id="PF16187"/>
    </source>
</evidence>
<feature type="signal peptide" evidence="15">
    <location>
        <begin position="1"/>
        <end position="26"/>
    </location>
</feature>
<evidence type="ECO:0000259" key="16">
    <source>
        <dbReference type="Pfam" id="PF00675"/>
    </source>
</evidence>
<evidence type="ECO:0000256" key="1">
    <source>
        <dbReference type="ARBA" id="ARBA00001947"/>
    </source>
</evidence>
<keyword evidence="6" id="KW-0645">Protease</keyword>
<dbReference type="InterPro" id="IPR050626">
    <property type="entry name" value="Peptidase_M16"/>
</dbReference>
<evidence type="ECO:0000256" key="4">
    <source>
        <dbReference type="ARBA" id="ARBA00012449"/>
    </source>
</evidence>
<evidence type="ECO:0000256" key="5">
    <source>
        <dbReference type="ARBA" id="ARBA00017565"/>
    </source>
</evidence>
<dbReference type="Proteomes" id="UP001626537">
    <property type="component" value="Chromosome"/>
</dbReference>
<feature type="domain" description="Coenzyme PQQ synthesis protein F-like C-terminal lobe" evidence="19">
    <location>
        <begin position="780"/>
        <end position="876"/>
    </location>
</feature>
<keyword evidence="15" id="KW-0732">Signal</keyword>
<evidence type="ECO:0000256" key="12">
    <source>
        <dbReference type="ARBA" id="ARBA00031184"/>
    </source>
</evidence>
<comment type="cofactor">
    <cofactor evidence="1">
        <name>Zn(2+)</name>
        <dbReference type="ChEBI" id="CHEBI:29105"/>
    </cofactor>
</comment>
<dbReference type="InterPro" id="IPR001431">
    <property type="entry name" value="Pept_M16_Zn_BS"/>
</dbReference>
<dbReference type="Gene3D" id="3.30.830.10">
    <property type="entry name" value="Metalloenzyme, LuxS/M16 peptidase-like"/>
    <property type="match status" value="4"/>
</dbReference>
<evidence type="ECO:0000256" key="6">
    <source>
        <dbReference type="ARBA" id="ARBA00022670"/>
    </source>
</evidence>
<keyword evidence="7" id="KW-0479">Metal-binding</keyword>
<evidence type="ECO:0000256" key="10">
    <source>
        <dbReference type="ARBA" id="ARBA00023049"/>
    </source>
</evidence>
<dbReference type="SUPFAM" id="SSF63411">
    <property type="entry name" value="LuxS/MPP-like metallohydrolase"/>
    <property type="match status" value="4"/>
</dbReference>
<evidence type="ECO:0000256" key="8">
    <source>
        <dbReference type="ARBA" id="ARBA00022801"/>
    </source>
</evidence>
<reference evidence="20 21" key="1">
    <citation type="submission" date="2023-10" db="EMBL/GenBank/DDBJ databases">
        <title>Two novel species belonging to the OM43/NOR5 clade.</title>
        <authorList>
            <person name="Park M."/>
        </authorList>
    </citation>
    <scope>NUCLEOTIDE SEQUENCE [LARGE SCALE GENOMIC DNA]</scope>
    <source>
        <strain evidence="20 21">IMCC43200</strain>
    </source>
</reference>
<dbReference type="PANTHER" id="PTHR43690:SF18">
    <property type="entry name" value="INSULIN-DEGRADING ENZYME-RELATED"/>
    <property type="match status" value="1"/>
</dbReference>